<dbReference type="Pfam" id="PF00646">
    <property type="entry name" value="F-box"/>
    <property type="match status" value="1"/>
</dbReference>
<dbReference type="InterPro" id="IPR001810">
    <property type="entry name" value="F-box_dom"/>
</dbReference>
<dbReference type="PROSITE" id="PS50181">
    <property type="entry name" value="FBOX"/>
    <property type="match status" value="1"/>
</dbReference>
<dbReference type="AlphaFoldDB" id="A0A8H7AGK9"/>
<dbReference type="EMBL" id="JAACFV010000127">
    <property type="protein sequence ID" value="KAF7504785.1"/>
    <property type="molecule type" value="Genomic_DNA"/>
</dbReference>
<protein>
    <recommendedName>
        <fullName evidence="1">F-box domain-containing protein</fullName>
    </recommendedName>
</protein>
<accession>A0A8H7AGK9</accession>
<evidence type="ECO:0000259" key="1">
    <source>
        <dbReference type="PROSITE" id="PS50181"/>
    </source>
</evidence>
<proteinExistence type="predicted"/>
<dbReference type="InterPro" id="IPR036047">
    <property type="entry name" value="F-box-like_dom_sf"/>
</dbReference>
<name>A0A8H7AGK9_9EURO</name>
<dbReference type="SUPFAM" id="SSF81383">
    <property type="entry name" value="F-box domain"/>
    <property type="match status" value="1"/>
</dbReference>
<keyword evidence="3" id="KW-1185">Reference proteome</keyword>
<evidence type="ECO:0000313" key="2">
    <source>
        <dbReference type="EMBL" id="KAF7504785.1"/>
    </source>
</evidence>
<evidence type="ECO:0000313" key="3">
    <source>
        <dbReference type="Proteomes" id="UP000606974"/>
    </source>
</evidence>
<sequence length="179" mass="21256">MDCLPLDFVDYLYSFLSPKSIKNLRLVCKSFAEIGESRLFNGFEFRLYPQESRFAQLRDLSLHPTIAPRLKCLCYEFGIQREYADYSHWQALLFWKAHLYHVKAQDFSKVLPPDEKSQEDYHQIQKILAAQFTPDLGERYEEYRRWLDDQARIMAHSPEVPSTFASMLSDDVRARNHPR</sequence>
<reference evidence="2" key="1">
    <citation type="submission" date="2020-02" db="EMBL/GenBank/DDBJ databases">
        <authorList>
            <person name="Palmer J.M."/>
        </authorList>
    </citation>
    <scope>NUCLEOTIDE SEQUENCE</scope>
    <source>
        <strain evidence="2">EPUS1.4</strain>
        <tissue evidence="2">Thallus</tissue>
    </source>
</reference>
<comment type="caution">
    <text evidence="2">The sequence shown here is derived from an EMBL/GenBank/DDBJ whole genome shotgun (WGS) entry which is preliminary data.</text>
</comment>
<dbReference type="OrthoDB" id="5422579at2759"/>
<dbReference type="Proteomes" id="UP000606974">
    <property type="component" value="Unassembled WGS sequence"/>
</dbReference>
<gene>
    <name evidence="2" type="ORF">GJ744_001718</name>
</gene>
<organism evidence="2 3">
    <name type="scientific">Endocarpon pusillum</name>
    <dbReference type="NCBI Taxonomy" id="364733"/>
    <lineage>
        <taxon>Eukaryota</taxon>
        <taxon>Fungi</taxon>
        <taxon>Dikarya</taxon>
        <taxon>Ascomycota</taxon>
        <taxon>Pezizomycotina</taxon>
        <taxon>Eurotiomycetes</taxon>
        <taxon>Chaetothyriomycetidae</taxon>
        <taxon>Verrucariales</taxon>
        <taxon>Verrucariaceae</taxon>
        <taxon>Endocarpon</taxon>
    </lineage>
</organism>
<feature type="domain" description="F-box" evidence="1">
    <location>
        <begin position="1"/>
        <end position="43"/>
    </location>
</feature>